<dbReference type="HOGENOM" id="CLU_2834969_0_0_1"/>
<dbReference type="InterPro" id="IPR013878">
    <property type="entry name" value="Mo25"/>
</dbReference>
<accession>G7JJH2</accession>
<dbReference type="EnsemblPlants" id="AES87518">
    <property type="protein sequence ID" value="AES87518"/>
    <property type="gene ID" value="MTR_4g028570"/>
</dbReference>
<reference evidence="3" key="3">
    <citation type="submission" date="2015-04" db="UniProtKB">
        <authorList>
            <consortium name="EnsemblPlants"/>
        </authorList>
    </citation>
    <scope>IDENTIFICATION</scope>
    <source>
        <strain evidence="3">cv. Jemalong A17</strain>
    </source>
</reference>
<name>G7JJH2_MEDTR</name>
<evidence type="ECO:0000313" key="4">
    <source>
        <dbReference type="Proteomes" id="UP000002051"/>
    </source>
</evidence>
<dbReference type="STRING" id="3880.G7JJH2"/>
<dbReference type="Gene3D" id="1.25.10.10">
    <property type="entry name" value="Leucine-rich Repeat Variant"/>
    <property type="match status" value="1"/>
</dbReference>
<proteinExistence type="inferred from homology"/>
<reference evidence="2 4" key="1">
    <citation type="journal article" date="2011" name="Nature">
        <title>The Medicago genome provides insight into the evolution of rhizobial symbioses.</title>
        <authorList>
            <person name="Young N.D."/>
            <person name="Debelle F."/>
            <person name="Oldroyd G.E."/>
            <person name="Geurts R."/>
            <person name="Cannon S.B."/>
            <person name="Udvardi M.K."/>
            <person name="Benedito V.A."/>
            <person name="Mayer K.F."/>
            <person name="Gouzy J."/>
            <person name="Schoof H."/>
            <person name="Van de Peer Y."/>
            <person name="Proost S."/>
            <person name="Cook D.R."/>
            <person name="Meyers B.C."/>
            <person name="Spannagl M."/>
            <person name="Cheung F."/>
            <person name="De Mita S."/>
            <person name="Krishnakumar V."/>
            <person name="Gundlach H."/>
            <person name="Zhou S."/>
            <person name="Mudge J."/>
            <person name="Bharti A.K."/>
            <person name="Murray J.D."/>
            <person name="Naoumkina M.A."/>
            <person name="Rosen B."/>
            <person name="Silverstein K.A."/>
            <person name="Tang H."/>
            <person name="Rombauts S."/>
            <person name="Zhao P.X."/>
            <person name="Zhou P."/>
            <person name="Barbe V."/>
            <person name="Bardou P."/>
            <person name="Bechner M."/>
            <person name="Bellec A."/>
            <person name="Berger A."/>
            <person name="Berges H."/>
            <person name="Bidwell S."/>
            <person name="Bisseling T."/>
            <person name="Choisne N."/>
            <person name="Couloux A."/>
            <person name="Denny R."/>
            <person name="Deshpande S."/>
            <person name="Dai X."/>
            <person name="Doyle J.J."/>
            <person name="Dudez A.M."/>
            <person name="Farmer A.D."/>
            <person name="Fouteau S."/>
            <person name="Franken C."/>
            <person name="Gibelin C."/>
            <person name="Gish J."/>
            <person name="Goldstein S."/>
            <person name="Gonzalez A.J."/>
            <person name="Green P.J."/>
            <person name="Hallab A."/>
            <person name="Hartog M."/>
            <person name="Hua A."/>
            <person name="Humphray S.J."/>
            <person name="Jeong D.H."/>
            <person name="Jing Y."/>
            <person name="Jocker A."/>
            <person name="Kenton S.M."/>
            <person name="Kim D.J."/>
            <person name="Klee K."/>
            <person name="Lai H."/>
            <person name="Lang C."/>
            <person name="Lin S."/>
            <person name="Macmil S.L."/>
            <person name="Magdelenat G."/>
            <person name="Matthews L."/>
            <person name="McCorrison J."/>
            <person name="Monaghan E.L."/>
            <person name="Mun J.H."/>
            <person name="Najar F.Z."/>
            <person name="Nicholson C."/>
            <person name="Noirot C."/>
            <person name="O'Bleness M."/>
            <person name="Paule C.R."/>
            <person name="Poulain J."/>
            <person name="Prion F."/>
            <person name="Qin B."/>
            <person name="Qu C."/>
            <person name="Retzel E.F."/>
            <person name="Riddle C."/>
            <person name="Sallet E."/>
            <person name="Samain S."/>
            <person name="Samson N."/>
            <person name="Sanders I."/>
            <person name="Saurat O."/>
            <person name="Scarpelli C."/>
            <person name="Schiex T."/>
            <person name="Segurens B."/>
            <person name="Severin A.J."/>
            <person name="Sherrier D.J."/>
            <person name="Shi R."/>
            <person name="Sims S."/>
            <person name="Singer S.R."/>
            <person name="Sinharoy S."/>
            <person name="Sterck L."/>
            <person name="Viollet A."/>
            <person name="Wang B.B."/>
            <person name="Wang K."/>
            <person name="Wang M."/>
            <person name="Wang X."/>
            <person name="Warfsmann J."/>
            <person name="Weissenbach J."/>
            <person name="White D.D."/>
            <person name="White J.D."/>
            <person name="Wiley G.B."/>
            <person name="Wincker P."/>
            <person name="Xing Y."/>
            <person name="Yang L."/>
            <person name="Yao Z."/>
            <person name="Ying F."/>
            <person name="Zhai J."/>
            <person name="Zhou L."/>
            <person name="Zuber A."/>
            <person name="Denarie J."/>
            <person name="Dixon R.A."/>
            <person name="May G.D."/>
            <person name="Schwartz D.C."/>
            <person name="Rogers J."/>
            <person name="Quetier F."/>
            <person name="Town C.D."/>
            <person name="Roe B.A."/>
        </authorList>
    </citation>
    <scope>NUCLEOTIDE SEQUENCE [LARGE SCALE GENOMIC DNA]</scope>
    <source>
        <strain evidence="2">A17</strain>
        <strain evidence="3 4">cv. Jemalong A17</strain>
    </source>
</reference>
<gene>
    <name evidence="2" type="ordered locus">MTR_4g028570</name>
</gene>
<dbReference type="Proteomes" id="UP000002051">
    <property type="component" value="Chromosome 4"/>
</dbReference>
<dbReference type="InterPro" id="IPR016024">
    <property type="entry name" value="ARM-type_fold"/>
</dbReference>
<organism evidence="2 4">
    <name type="scientific">Medicago truncatula</name>
    <name type="common">Barrel medic</name>
    <name type="synonym">Medicago tribuloides</name>
    <dbReference type="NCBI Taxonomy" id="3880"/>
    <lineage>
        <taxon>Eukaryota</taxon>
        <taxon>Viridiplantae</taxon>
        <taxon>Streptophyta</taxon>
        <taxon>Embryophyta</taxon>
        <taxon>Tracheophyta</taxon>
        <taxon>Spermatophyta</taxon>
        <taxon>Magnoliopsida</taxon>
        <taxon>eudicotyledons</taxon>
        <taxon>Gunneridae</taxon>
        <taxon>Pentapetalae</taxon>
        <taxon>rosids</taxon>
        <taxon>fabids</taxon>
        <taxon>Fabales</taxon>
        <taxon>Fabaceae</taxon>
        <taxon>Papilionoideae</taxon>
        <taxon>50 kb inversion clade</taxon>
        <taxon>NPAAA clade</taxon>
        <taxon>Hologalegina</taxon>
        <taxon>IRL clade</taxon>
        <taxon>Trifolieae</taxon>
        <taxon>Medicago</taxon>
    </lineage>
</organism>
<evidence type="ECO:0000313" key="3">
    <source>
        <dbReference type="EnsemblPlants" id="AES87518"/>
    </source>
</evidence>
<reference evidence="2 4" key="2">
    <citation type="journal article" date="2014" name="BMC Genomics">
        <title>An improved genome release (version Mt4.0) for the model legume Medicago truncatula.</title>
        <authorList>
            <person name="Tang H."/>
            <person name="Krishnakumar V."/>
            <person name="Bidwell S."/>
            <person name="Rosen B."/>
            <person name="Chan A."/>
            <person name="Zhou S."/>
            <person name="Gentzbittel L."/>
            <person name="Childs K.L."/>
            <person name="Yandell M."/>
            <person name="Gundlach H."/>
            <person name="Mayer K.F."/>
            <person name="Schwartz D.C."/>
            <person name="Town C.D."/>
        </authorList>
    </citation>
    <scope>GENOME REANNOTATION</scope>
    <source>
        <strain evidence="3 4">cv. Jemalong A17</strain>
    </source>
</reference>
<dbReference type="InterPro" id="IPR011989">
    <property type="entry name" value="ARM-like"/>
</dbReference>
<keyword evidence="4" id="KW-1185">Reference proteome</keyword>
<dbReference type="PaxDb" id="3880-AES87518"/>
<evidence type="ECO:0000313" key="2">
    <source>
        <dbReference type="EMBL" id="AES87518.1"/>
    </source>
</evidence>
<protein>
    <submittedName>
        <fullName evidence="2">Calcium-binding protein</fullName>
    </submittedName>
</protein>
<dbReference type="SUPFAM" id="SSF48371">
    <property type="entry name" value="ARM repeat"/>
    <property type="match status" value="1"/>
</dbReference>
<evidence type="ECO:0000256" key="1">
    <source>
        <dbReference type="ARBA" id="ARBA00011012"/>
    </source>
</evidence>
<dbReference type="EMBL" id="CM001220">
    <property type="protein sequence ID" value="AES87518.1"/>
    <property type="molecule type" value="Genomic_DNA"/>
</dbReference>
<dbReference type="AlphaFoldDB" id="G7JJH2"/>
<sequence length="66" mass="7748">MTLSRFEYFEDDFRGRLVSGVTLRESIRHHIVLPNFDIAADAASNFKERMTRHKSTVDELLSNNYE</sequence>
<dbReference type="Pfam" id="PF08569">
    <property type="entry name" value="Mo25"/>
    <property type="match status" value="1"/>
</dbReference>
<comment type="similarity">
    <text evidence="1">Belongs to the Mo25 family.</text>
</comment>